<dbReference type="PROSITE" id="PS50297">
    <property type="entry name" value="ANK_REP_REGION"/>
    <property type="match status" value="9"/>
</dbReference>
<feature type="repeat" description="ANK" evidence="3">
    <location>
        <begin position="962"/>
        <end position="987"/>
    </location>
</feature>
<keyword evidence="1" id="KW-0677">Repeat</keyword>
<dbReference type="Pfam" id="PF24883">
    <property type="entry name" value="NPHP3_N"/>
    <property type="match status" value="1"/>
</dbReference>
<dbReference type="Proteomes" id="UP000236621">
    <property type="component" value="Unassembled WGS sequence"/>
</dbReference>
<dbReference type="Gene3D" id="3.40.50.300">
    <property type="entry name" value="P-loop containing nucleotide triphosphate hydrolases"/>
    <property type="match status" value="1"/>
</dbReference>
<dbReference type="SUPFAM" id="SSF52540">
    <property type="entry name" value="P-loop containing nucleoside triphosphate hydrolases"/>
    <property type="match status" value="1"/>
</dbReference>
<dbReference type="InterPro" id="IPR056884">
    <property type="entry name" value="NPHP3-like_N"/>
</dbReference>
<dbReference type="PRINTS" id="PR01415">
    <property type="entry name" value="ANKYRIN"/>
</dbReference>
<feature type="repeat" description="ANK" evidence="3">
    <location>
        <begin position="1148"/>
        <end position="1172"/>
    </location>
</feature>
<name>A0A2K3QG53_9HYPO</name>
<evidence type="ECO:0000313" key="5">
    <source>
        <dbReference type="EMBL" id="PNY26502.1"/>
    </source>
</evidence>
<feature type="repeat" description="ANK" evidence="3">
    <location>
        <begin position="1182"/>
        <end position="1215"/>
    </location>
</feature>
<gene>
    <name evidence="5" type="ORF">TCAP_03569</name>
</gene>
<dbReference type="CDD" id="cd00201">
    <property type="entry name" value="WW"/>
    <property type="match status" value="2"/>
</dbReference>
<feature type="repeat" description="ANK" evidence="3">
    <location>
        <begin position="678"/>
        <end position="710"/>
    </location>
</feature>
<feature type="repeat" description="ANK" evidence="3">
    <location>
        <begin position="711"/>
        <end position="743"/>
    </location>
</feature>
<dbReference type="PROSITE" id="PS01159">
    <property type="entry name" value="WW_DOMAIN_1"/>
    <property type="match status" value="1"/>
</dbReference>
<feature type="domain" description="WW" evidence="4">
    <location>
        <begin position="1067"/>
        <end position="1100"/>
    </location>
</feature>
<dbReference type="PANTHER" id="PTHR24123">
    <property type="entry name" value="ANKYRIN REPEAT-CONTAINING"/>
    <property type="match status" value="1"/>
</dbReference>
<feature type="repeat" description="ANK" evidence="3">
    <location>
        <begin position="996"/>
        <end position="1028"/>
    </location>
</feature>
<feature type="repeat" description="ANK" evidence="3">
    <location>
        <begin position="1033"/>
        <end position="1065"/>
    </location>
</feature>
<dbReference type="InterPro" id="IPR051165">
    <property type="entry name" value="Multifunctional_ANK_Repeat"/>
</dbReference>
<dbReference type="InterPro" id="IPR002110">
    <property type="entry name" value="Ankyrin_rpt"/>
</dbReference>
<feature type="domain" description="WW" evidence="4">
    <location>
        <begin position="780"/>
        <end position="813"/>
    </location>
</feature>
<evidence type="ECO:0000259" key="4">
    <source>
        <dbReference type="PROSITE" id="PS50020"/>
    </source>
</evidence>
<dbReference type="STRING" id="45235.A0A2K3QG53"/>
<dbReference type="Gene3D" id="2.20.70.10">
    <property type="match status" value="2"/>
</dbReference>
<keyword evidence="6" id="KW-1185">Reference proteome</keyword>
<comment type="caution">
    <text evidence="5">The sequence shown here is derived from an EMBL/GenBank/DDBJ whole genome shotgun (WGS) entry which is preliminary data.</text>
</comment>
<dbReference type="PROSITE" id="PS50020">
    <property type="entry name" value="WW_DOMAIN_2"/>
    <property type="match status" value="2"/>
</dbReference>
<dbReference type="InterPro" id="IPR036020">
    <property type="entry name" value="WW_dom_sf"/>
</dbReference>
<dbReference type="InterPro" id="IPR027417">
    <property type="entry name" value="P-loop_NTPase"/>
</dbReference>
<dbReference type="SUPFAM" id="SSF48403">
    <property type="entry name" value="Ankyrin repeat"/>
    <property type="match status" value="3"/>
</dbReference>
<dbReference type="SMART" id="SM00456">
    <property type="entry name" value="WW"/>
    <property type="match status" value="2"/>
</dbReference>
<feature type="repeat" description="ANK" evidence="3">
    <location>
        <begin position="1114"/>
        <end position="1135"/>
    </location>
</feature>
<dbReference type="AlphaFoldDB" id="A0A2K3QG53"/>
<evidence type="ECO:0000256" key="1">
    <source>
        <dbReference type="ARBA" id="ARBA00022737"/>
    </source>
</evidence>
<accession>A0A2K3QG53</accession>
<evidence type="ECO:0000256" key="3">
    <source>
        <dbReference type="PROSITE-ProRule" id="PRU00023"/>
    </source>
</evidence>
<feature type="repeat" description="ANK" evidence="3">
    <location>
        <begin position="826"/>
        <end position="859"/>
    </location>
</feature>
<proteinExistence type="predicted"/>
<dbReference type="SMART" id="SM00248">
    <property type="entry name" value="ANK"/>
    <property type="match status" value="15"/>
</dbReference>
<feature type="repeat" description="ANK" evidence="3">
    <location>
        <begin position="928"/>
        <end position="961"/>
    </location>
</feature>
<dbReference type="SUPFAM" id="SSF51045">
    <property type="entry name" value="WW domain"/>
    <property type="match status" value="2"/>
</dbReference>
<feature type="repeat" description="ANK" evidence="3">
    <location>
        <begin position="894"/>
        <end position="918"/>
    </location>
</feature>
<evidence type="ECO:0000256" key="2">
    <source>
        <dbReference type="ARBA" id="ARBA00023043"/>
    </source>
</evidence>
<dbReference type="Pfam" id="PF00023">
    <property type="entry name" value="Ank"/>
    <property type="match status" value="2"/>
</dbReference>
<feature type="repeat" description="ANK" evidence="3">
    <location>
        <begin position="748"/>
        <end position="780"/>
    </location>
</feature>
<sequence length="1251" mass="137847">MDPLSGAASIIAILQLSSTLVEFIGACKGATTERRRLREEIRACTRILYELKDQSDDSEEGETWSETIRALEAPGAPLGRLWVALSIVRVKLEPKQGFMKAIASLQWPFEAAEVQKIIDAIDREKSLLHLALTNNCRKLLEDMKQNARENVRLLAGLIEALRDDISRVHGSQTDIKTSLDLLHSYQDDREAVYERKAIFNWFLGVDYAPQQTDFIRRRQSGTGQWLLDSKEYQAWLLGDTQTLFCPGIPGAGKTILASIIIDDVRERFQDNFDVGIAYIYLNFRRQGEQGIDDLLASLLRQLAQSRSSCLEVMKNLYDQHKDKRIRPSLADLSKAIRSVVGTYSKVFFIIDALDECQDLENCRTRLLTELFDLQANCGVNLFTTSRMIPEITDKFKDKPSLEIRASDEDVGKYLDGHMSQLPGFVLRSSELQETIKTEICNAVDGMFLLAQLHLHSLIGKRSPKAVRTALKSLATGSNAYDEAYNDAIERIEGQVKDQEDLAKQVLSWITCAKRQLTTTELQHALAVEVGAPELDEDNMPQIEDIISACAGLVTVDQESKTIRLVHYTAQEYFERLRMGLFPDAQLDIATICIAYLSFKAFDEGFCGADDVFEERLRSHPFYNYASRNWGHHVYEASSLFPGLIDFLECEHKVVASAQALIVAKLYPEHCQYSQDATRVVSGLHLAAYFGLSEVVRILLGRGHGADTADSDERTPLSHAAERGHDAVLETLLAQEVEVDSRATIRGNRGRTPLSFAAENGHLTIVKALLERGAQANSQEHSLPPGWERRSTEAGRIYFVDHRARRTTWTYPNVEQSSDEAEPTDKHGPTPLLYAAKGGHQAVVELLLATRGIDVNLQDNMGRTPLSAAASYGHQDIVELLFNVGKAETDVKDKLGETALHLAAINGSRATVSFLLGTGKFEADLKDDIGQTPLFNAAEQGHECIVTLLLATEGVDADSKDDDGRTPLFTAAENGHGAVVGLLLATGSVDANSKGRDNLTPLAVAAARGHEDIVSLLLDKGVDIDPGATSKEHLGRTPISFAAEHGHQNIVKVLLAKGASPNSKGPSLQLLPGWERRLTDTGRPYFIDHNTKRTMWLNLRISDPSYDIEEDIVNDGLAPLSYAALNGHAAIVELLLAIENVEADQKDNVGQTPLSLAASTGYSAVVELLLDTGKVEADSKDNFGRTPLCYAAANGHEGVVKLLASNKGVDVDSRDHAGDTPLYFASRNGHNSTTHLLIEHRDGFRGDEFTDG</sequence>
<dbReference type="Gene3D" id="1.25.40.20">
    <property type="entry name" value="Ankyrin repeat-containing domain"/>
    <property type="match status" value="4"/>
</dbReference>
<dbReference type="InterPro" id="IPR001202">
    <property type="entry name" value="WW_dom"/>
</dbReference>
<dbReference type="Pfam" id="PF12796">
    <property type="entry name" value="Ank_2"/>
    <property type="match status" value="5"/>
</dbReference>
<dbReference type="PROSITE" id="PS50088">
    <property type="entry name" value="ANK_REPEAT"/>
    <property type="match status" value="13"/>
</dbReference>
<dbReference type="Pfam" id="PF22939">
    <property type="entry name" value="WHD_GPIID"/>
    <property type="match status" value="1"/>
</dbReference>
<dbReference type="OrthoDB" id="5142935at2759"/>
<organism evidence="5 6">
    <name type="scientific">Tolypocladium capitatum</name>
    <dbReference type="NCBI Taxonomy" id="45235"/>
    <lineage>
        <taxon>Eukaryota</taxon>
        <taxon>Fungi</taxon>
        <taxon>Dikarya</taxon>
        <taxon>Ascomycota</taxon>
        <taxon>Pezizomycotina</taxon>
        <taxon>Sordariomycetes</taxon>
        <taxon>Hypocreomycetidae</taxon>
        <taxon>Hypocreales</taxon>
        <taxon>Ophiocordycipitaceae</taxon>
        <taxon>Tolypocladium</taxon>
    </lineage>
</organism>
<reference evidence="5 6" key="1">
    <citation type="submission" date="2017-08" db="EMBL/GenBank/DDBJ databases">
        <title>Harnessing the power of phylogenomics to disentangle the directionality and signatures of interkingdom host jumping in the parasitic fungal genus Tolypocladium.</title>
        <authorList>
            <person name="Quandt C.A."/>
            <person name="Patterson W."/>
            <person name="Spatafora J.W."/>
        </authorList>
    </citation>
    <scope>NUCLEOTIDE SEQUENCE [LARGE SCALE GENOMIC DNA]</scope>
    <source>
        <strain evidence="5 6">CBS 113982</strain>
    </source>
</reference>
<dbReference type="InterPro" id="IPR054471">
    <property type="entry name" value="GPIID_WHD"/>
</dbReference>
<feature type="repeat" description="ANK" evidence="3">
    <location>
        <begin position="860"/>
        <end position="884"/>
    </location>
</feature>
<dbReference type="PANTHER" id="PTHR24123:SF33">
    <property type="entry name" value="PROTEIN HOS4"/>
    <property type="match status" value="1"/>
</dbReference>
<dbReference type="Pfam" id="PF00397">
    <property type="entry name" value="WW"/>
    <property type="match status" value="2"/>
</dbReference>
<keyword evidence="2 3" id="KW-0040">ANK repeat</keyword>
<dbReference type="InterPro" id="IPR036770">
    <property type="entry name" value="Ankyrin_rpt-contain_sf"/>
</dbReference>
<dbReference type="EMBL" id="NRSZ01000546">
    <property type="protein sequence ID" value="PNY26502.1"/>
    <property type="molecule type" value="Genomic_DNA"/>
</dbReference>
<protein>
    <submittedName>
        <fullName evidence="5">Ankyrin repeat domain-containing protein 50</fullName>
    </submittedName>
</protein>
<evidence type="ECO:0000313" key="6">
    <source>
        <dbReference type="Proteomes" id="UP000236621"/>
    </source>
</evidence>